<gene>
    <name evidence="8" type="ORF">SteCoe_29235</name>
</gene>
<dbReference type="Proteomes" id="UP000187209">
    <property type="component" value="Unassembled WGS sequence"/>
</dbReference>
<dbReference type="AlphaFoldDB" id="A0A1R2B6F5"/>
<evidence type="ECO:0000256" key="2">
    <source>
        <dbReference type="ARBA" id="ARBA00005891"/>
    </source>
</evidence>
<dbReference type="PANTHER" id="PTHR12049">
    <property type="entry name" value="PROTEIN ARGININE METHYLTRANSFERASE NDUFAF7, MITOCHONDRIAL"/>
    <property type="match status" value="1"/>
</dbReference>
<keyword evidence="9" id="KW-1185">Reference proteome</keyword>
<keyword evidence="3 7" id="KW-0489">Methyltransferase</keyword>
<dbReference type="GO" id="GO:0035243">
    <property type="term" value="F:protein-arginine omega-N symmetric methyltransferase activity"/>
    <property type="evidence" value="ECO:0007669"/>
    <property type="project" value="UniProtKB-EC"/>
</dbReference>
<sequence length="428" mass="48335">MIVARCFHALKGTIIKSLQTPSESLKKIISEKIVTEGPISFADYMDLCLSHPDFGYYNKGKIFGKEGDFITSPEISQLFGESLAVWIATLYNKLEAPSKWHIVELGPGKGTLAVDILRTLKSLNMAVGLSYHFIDLSSHLKKIQQNSILTSCKGMLQHEKYKNIERYFDKNTSFYWYSTLGEMNFIYSQEYKPQPVIVLGHEIFDALPIHIFEFSTKLGWCERMVDLNSYDQFELVLSKGRNKNVDSVLKPGKLTKTGLISDLKEGDRIELSPASLKLFADICDIVKQGQSASLMIDYGDNRAFGNSVRGIKDHKKLEMEEWLQLPGEVDISAYVDFAALSAIVTKYPELECGDLLPQGFFLETMGISTRIEILSKKHPAKAQSLQKDYERLASPDQMGEIYKCFYTGAKSLNEVYPFTSSIIAEKKL</sequence>
<evidence type="ECO:0000256" key="1">
    <source>
        <dbReference type="ARBA" id="ARBA00004173"/>
    </source>
</evidence>
<keyword evidence="5 7" id="KW-0496">Mitochondrion</keyword>
<dbReference type="SUPFAM" id="SSF53335">
    <property type="entry name" value="S-adenosyl-L-methionine-dependent methyltransferases"/>
    <property type="match status" value="1"/>
</dbReference>
<dbReference type="OrthoDB" id="5595109at2759"/>
<dbReference type="InterPro" id="IPR003788">
    <property type="entry name" value="NDUFAF7"/>
</dbReference>
<name>A0A1R2B6F5_9CILI</name>
<dbReference type="InterPro" id="IPR038375">
    <property type="entry name" value="NDUFAF7_sf"/>
</dbReference>
<comment type="caution">
    <text evidence="8">The sequence shown here is derived from an EMBL/GenBank/DDBJ whole genome shotgun (WGS) entry which is preliminary data.</text>
</comment>
<dbReference type="Gene3D" id="3.40.50.12710">
    <property type="match status" value="1"/>
</dbReference>
<dbReference type="GO" id="GO:0032259">
    <property type="term" value="P:methylation"/>
    <property type="evidence" value="ECO:0007669"/>
    <property type="project" value="UniProtKB-KW"/>
</dbReference>
<dbReference type="GO" id="GO:0032981">
    <property type="term" value="P:mitochondrial respiratory chain complex I assembly"/>
    <property type="evidence" value="ECO:0007669"/>
    <property type="project" value="TreeGrafter"/>
</dbReference>
<dbReference type="EC" id="2.1.1.320" evidence="7"/>
<comment type="similarity">
    <text evidence="2 7">Belongs to the NDUFAF7 family.</text>
</comment>
<dbReference type="PANTHER" id="PTHR12049:SF7">
    <property type="entry name" value="PROTEIN ARGININE METHYLTRANSFERASE NDUFAF7, MITOCHONDRIAL"/>
    <property type="match status" value="1"/>
</dbReference>
<evidence type="ECO:0000313" key="9">
    <source>
        <dbReference type="Proteomes" id="UP000187209"/>
    </source>
</evidence>
<reference evidence="8 9" key="1">
    <citation type="submission" date="2016-11" db="EMBL/GenBank/DDBJ databases">
        <title>The macronuclear genome of Stentor coeruleus: a giant cell with tiny introns.</title>
        <authorList>
            <person name="Slabodnick M."/>
            <person name="Ruby J.G."/>
            <person name="Reiff S.B."/>
            <person name="Swart E.C."/>
            <person name="Gosai S."/>
            <person name="Prabakaran S."/>
            <person name="Witkowska E."/>
            <person name="Larue G.E."/>
            <person name="Fisher S."/>
            <person name="Freeman R.M."/>
            <person name="Gunawardena J."/>
            <person name="Chu W."/>
            <person name="Stover N.A."/>
            <person name="Gregory B.D."/>
            <person name="Nowacki M."/>
            <person name="Derisi J."/>
            <person name="Roy S.W."/>
            <person name="Marshall W.F."/>
            <person name="Sood P."/>
        </authorList>
    </citation>
    <scope>NUCLEOTIDE SEQUENCE [LARGE SCALE GENOMIC DNA]</scope>
    <source>
        <strain evidence="8">WM001</strain>
    </source>
</reference>
<comment type="function">
    <text evidence="7">Arginine methyltransferase involved in the assembly or stability of mitochondrial NADH:ubiquinone oxidoreductase complex (complex I).</text>
</comment>
<dbReference type="Pfam" id="PF02636">
    <property type="entry name" value="Methyltransf_28"/>
    <property type="match status" value="1"/>
</dbReference>
<comment type="catalytic activity">
    <reaction evidence="6 7">
        <text>L-arginyl-[protein] + 2 S-adenosyl-L-methionine = N(omega),N(omega)'-dimethyl-L-arginyl-[protein] + 2 S-adenosyl-L-homocysteine + 2 H(+)</text>
        <dbReference type="Rhea" id="RHEA:48108"/>
        <dbReference type="Rhea" id="RHEA-COMP:10532"/>
        <dbReference type="Rhea" id="RHEA-COMP:11992"/>
        <dbReference type="ChEBI" id="CHEBI:15378"/>
        <dbReference type="ChEBI" id="CHEBI:29965"/>
        <dbReference type="ChEBI" id="CHEBI:57856"/>
        <dbReference type="ChEBI" id="CHEBI:59789"/>
        <dbReference type="ChEBI" id="CHEBI:88221"/>
        <dbReference type="EC" id="2.1.1.320"/>
    </reaction>
</comment>
<comment type="subcellular location">
    <subcellularLocation>
        <location evidence="1 7">Mitochondrion</location>
    </subcellularLocation>
</comment>
<evidence type="ECO:0000256" key="3">
    <source>
        <dbReference type="ARBA" id="ARBA00022603"/>
    </source>
</evidence>
<evidence type="ECO:0000256" key="7">
    <source>
        <dbReference type="RuleBase" id="RU364114"/>
    </source>
</evidence>
<organism evidence="8 9">
    <name type="scientific">Stentor coeruleus</name>
    <dbReference type="NCBI Taxonomy" id="5963"/>
    <lineage>
        <taxon>Eukaryota</taxon>
        <taxon>Sar</taxon>
        <taxon>Alveolata</taxon>
        <taxon>Ciliophora</taxon>
        <taxon>Postciliodesmatophora</taxon>
        <taxon>Heterotrichea</taxon>
        <taxon>Heterotrichida</taxon>
        <taxon>Stentoridae</taxon>
        <taxon>Stentor</taxon>
    </lineage>
</organism>
<dbReference type="EMBL" id="MPUH01000909">
    <property type="protein sequence ID" value="OMJ72342.1"/>
    <property type="molecule type" value="Genomic_DNA"/>
</dbReference>
<dbReference type="GO" id="GO:0005739">
    <property type="term" value="C:mitochondrion"/>
    <property type="evidence" value="ECO:0007669"/>
    <property type="project" value="UniProtKB-SubCell"/>
</dbReference>
<dbReference type="InterPro" id="IPR029063">
    <property type="entry name" value="SAM-dependent_MTases_sf"/>
</dbReference>
<evidence type="ECO:0000256" key="5">
    <source>
        <dbReference type="ARBA" id="ARBA00023128"/>
    </source>
</evidence>
<keyword evidence="4 7" id="KW-0808">Transferase</keyword>
<accession>A0A1R2B6F5</accession>
<evidence type="ECO:0000256" key="6">
    <source>
        <dbReference type="ARBA" id="ARBA00048612"/>
    </source>
</evidence>
<protein>
    <recommendedName>
        <fullName evidence="7">Protein arginine methyltransferase NDUFAF7</fullName>
        <ecNumber evidence="7">2.1.1.320</ecNumber>
    </recommendedName>
</protein>
<evidence type="ECO:0000256" key="4">
    <source>
        <dbReference type="ARBA" id="ARBA00022679"/>
    </source>
</evidence>
<proteinExistence type="inferred from homology"/>
<evidence type="ECO:0000313" key="8">
    <source>
        <dbReference type="EMBL" id="OMJ72342.1"/>
    </source>
</evidence>